<feature type="compositionally biased region" description="Basic and acidic residues" evidence="1">
    <location>
        <begin position="90"/>
        <end position="115"/>
    </location>
</feature>
<comment type="caution">
    <text evidence="2">The sequence shown here is derived from an EMBL/GenBank/DDBJ whole genome shotgun (WGS) entry which is preliminary data.</text>
</comment>
<feature type="compositionally biased region" description="Basic and acidic residues" evidence="1">
    <location>
        <begin position="31"/>
        <end position="83"/>
    </location>
</feature>
<feature type="region of interest" description="Disordered" evidence="1">
    <location>
        <begin position="24"/>
        <end position="115"/>
    </location>
</feature>
<accession>A0AAD7ZBG2</accession>
<organism evidence="2 3">
    <name type="scientific">Diploptera punctata</name>
    <name type="common">Pacific beetle cockroach</name>
    <dbReference type="NCBI Taxonomy" id="6984"/>
    <lineage>
        <taxon>Eukaryota</taxon>
        <taxon>Metazoa</taxon>
        <taxon>Ecdysozoa</taxon>
        <taxon>Arthropoda</taxon>
        <taxon>Hexapoda</taxon>
        <taxon>Insecta</taxon>
        <taxon>Pterygota</taxon>
        <taxon>Neoptera</taxon>
        <taxon>Polyneoptera</taxon>
        <taxon>Dictyoptera</taxon>
        <taxon>Blattodea</taxon>
        <taxon>Blaberoidea</taxon>
        <taxon>Blaberidae</taxon>
        <taxon>Diplopterinae</taxon>
        <taxon>Diploptera</taxon>
    </lineage>
</organism>
<keyword evidence="3" id="KW-1185">Reference proteome</keyword>
<evidence type="ECO:0000256" key="1">
    <source>
        <dbReference type="SAM" id="MobiDB-lite"/>
    </source>
</evidence>
<dbReference type="EMBL" id="JASPKZ010009366">
    <property type="protein sequence ID" value="KAJ9577320.1"/>
    <property type="molecule type" value="Genomic_DNA"/>
</dbReference>
<reference evidence="2" key="2">
    <citation type="submission" date="2023-05" db="EMBL/GenBank/DDBJ databases">
        <authorList>
            <person name="Fouks B."/>
        </authorList>
    </citation>
    <scope>NUCLEOTIDE SEQUENCE</scope>
    <source>
        <strain evidence="2">Stay&amp;Tobe</strain>
        <tissue evidence="2">Testes</tissue>
    </source>
</reference>
<evidence type="ECO:0000313" key="3">
    <source>
        <dbReference type="Proteomes" id="UP001233999"/>
    </source>
</evidence>
<dbReference type="AlphaFoldDB" id="A0AAD7ZBG2"/>
<gene>
    <name evidence="2" type="ORF">L9F63_006103</name>
</gene>
<evidence type="ECO:0000313" key="2">
    <source>
        <dbReference type="EMBL" id="KAJ9577320.1"/>
    </source>
</evidence>
<sequence length="115" mass="12623">MCCLSVIPDYFALRKYNLLELSTPEGGIKISGKDNKEAGQKGKDGLEGKADEDYKVKTEAEDNPKEVSSELDTSENRNAKGDCSEVSNSDLDKDVHKSVEDNSEKTSEDNTEKTS</sequence>
<reference evidence="2" key="1">
    <citation type="journal article" date="2023" name="IScience">
        <title>Live-bearing cockroach genome reveals convergent evolutionary mechanisms linked to viviparity in insects and beyond.</title>
        <authorList>
            <person name="Fouks B."/>
            <person name="Harrison M.C."/>
            <person name="Mikhailova A.A."/>
            <person name="Marchal E."/>
            <person name="English S."/>
            <person name="Carruthers M."/>
            <person name="Jennings E.C."/>
            <person name="Chiamaka E.L."/>
            <person name="Frigard R.A."/>
            <person name="Pippel M."/>
            <person name="Attardo G.M."/>
            <person name="Benoit J.B."/>
            <person name="Bornberg-Bauer E."/>
            <person name="Tobe S.S."/>
        </authorList>
    </citation>
    <scope>NUCLEOTIDE SEQUENCE</scope>
    <source>
        <strain evidence="2">Stay&amp;Tobe</strain>
    </source>
</reference>
<dbReference type="Proteomes" id="UP001233999">
    <property type="component" value="Unassembled WGS sequence"/>
</dbReference>
<name>A0AAD7ZBG2_DIPPU</name>
<protein>
    <submittedName>
        <fullName evidence="2">Uncharacterized protein</fullName>
    </submittedName>
</protein>
<proteinExistence type="predicted"/>